<evidence type="ECO:0000256" key="3">
    <source>
        <dbReference type="ARBA" id="ARBA00022989"/>
    </source>
</evidence>
<gene>
    <name evidence="6" type="ORF">OP8BY_1420</name>
</gene>
<dbReference type="GO" id="GO:0009306">
    <property type="term" value="P:protein secretion"/>
    <property type="evidence" value="ECO:0007669"/>
    <property type="project" value="InterPro"/>
</dbReference>
<evidence type="ECO:0000313" key="7">
    <source>
        <dbReference type="Proteomes" id="UP000257323"/>
    </source>
</evidence>
<keyword evidence="2" id="KW-0812">Transmembrane</keyword>
<feature type="domain" description="Translocation and assembly module TamB C-terminal" evidence="5">
    <location>
        <begin position="803"/>
        <end position="1131"/>
    </location>
</feature>
<dbReference type="GO" id="GO:0005886">
    <property type="term" value="C:plasma membrane"/>
    <property type="evidence" value="ECO:0007669"/>
    <property type="project" value="InterPro"/>
</dbReference>
<dbReference type="PANTHER" id="PTHR30441:SF4">
    <property type="entry name" value="PROTEIN ASMA"/>
    <property type="match status" value="1"/>
</dbReference>
<keyword evidence="3" id="KW-1133">Transmembrane helix</keyword>
<dbReference type="Pfam" id="PF04357">
    <property type="entry name" value="TamB"/>
    <property type="match status" value="1"/>
</dbReference>
<organism evidence="6 7">
    <name type="scientific">Candidatus Saccharicenans subterraneus</name>
    <dbReference type="NCBI Taxonomy" id="2508984"/>
    <lineage>
        <taxon>Bacteria</taxon>
        <taxon>Candidatus Aminicenantota</taxon>
        <taxon>Candidatus Aminicenantia</taxon>
        <taxon>Candidatus Aminicenantales</taxon>
        <taxon>Candidatus Saccharicenantaceae</taxon>
        <taxon>Candidatus Saccharicenans</taxon>
    </lineage>
</organism>
<dbReference type="AlphaFoldDB" id="A0A3E2BJK4"/>
<keyword evidence="4" id="KW-0472">Membrane</keyword>
<evidence type="ECO:0000256" key="2">
    <source>
        <dbReference type="ARBA" id="ARBA00022692"/>
    </source>
</evidence>
<dbReference type="InterPro" id="IPR052894">
    <property type="entry name" value="AsmA-related"/>
</dbReference>
<evidence type="ECO:0000256" key="1">
    <source>
        <dbReference type="ARBA" id="ARBA00004167"/>
    </source>
</evidence>
<reference evidence="6 7" key="1">
    <citation type="submission" date="2018-08" db="EMBL/GenBank/DDBJ databases">
        <title>Genome analysis of the thermophilic bacterium of the candidate phylum Aminicenantes from deep subsurface aquifer revealed its physiology and ecological role.</title>
        <authorList>
            <person name="Kadnikov V.V."/>
            <person name="Mardanov A.V."/>
            <person name="Beletsky A.V."/>
            <person name="Karnachuk O.V."/>
            <person name="Ravin N.V."/>
        </authorList>
    </citation>
    <scope>NUCLEOTIDE SEQUENCE [LARGE SCALE GENOMIC DNA]</scope>
    <source>
        <strain evidence="6">BY38</strain>
    </source>
</reference>
<evidence type="ECO:0000259" key="5">
    <source>
        <dbReference type="Pfam" id="PF04357"/>
    </source>
</evidence>
<protein>
    <recommendedName>
        <fullName evidence="5">Translocation and assembly module TamB C-terminal domain-containing protein</fullName>
    </recommendedName>
</protein>
<name>A0A3E2BJK4_9BACT</name>
<dbReference type="InterPro" id="IPR007452">
    <property type="entry name" value="TamB_C"/>
</dbReference>
<evidence type="ECO:0000313" key="6">
    <source>
        <dbReference type="EMBL" id="RFT14910.1"/>
    </source>
</evidence>
<proteinExistence type="predicted"/>
<dbReference type="EMBL" id="QUAH01000016">
    <property type="protein sequence ID" value="RFT14910.1"/>
    <property type="molecule type" value="Genomic_DNA"/>
</dbReference>
<comment type="caution">
    <text evidence="6">The sequence shown here is derived from an EMBL/GenBank/DDBJ whole genome shotgun (WGS) entry which is preliminary data.</text>
</comment>
<dbReference type="PANTHER" id="PTHR30441">
    <property type="entry name" value="DUF748 DOMAIN-CONTAINING PROTEIN"/>
    <property type="match status" value="1"/>
</dbReference>
<dbReference type="Proteomes" id="UP000257323">
    <property type="component" value="Unassembled WGS sequence"/>
</dbReference>
<dbReference type="GO" id="GO:0090313">
    <property type="term" value="P:regulation of protein targeting to membrane"/>
    <property type="evidence" value="ECO:0007669"/>
    <property type="project" value="TreeGrafter"/>
</dbReference>
<comment type="subcellular location">
    <subcellularLocation>
        <location evidence="1">Membrane</location>
        <topology evidence="1">Single-pass membrane protein</topology>
    </subcellularLocation>
</comment>
<accession>A0A3E2BJK4</accession>
<evidence type="ECO:0000256" key="4">
    <source>
        <dbReference type="ARBA" id="ARBA00023136"/>
    </source>
</evidence>
<sequence>MGFLKKRKGLVAILVVVAFLYIALSFAKSLFLKQLGRRLDRSFEVGELKLNYLPPSLVIKNLKSRTDSPRFSVESLKVSLPFLSLLKKEKPVTVEVYRPELFYDGRSGKGGGGQKGLSLNLPLVIEGGYINEGHFSFELKQGSYELSGVSAFFRLETNRLTLLLRAGASRIRPYDSPEVLEGELETLVTSRGKTINIGRLIVQGENSAVRLEGKIALLEKTRVDLRAVYNLDTSFIMSALDLPFDWRGKTSGQVTISNEGGPLVVKTDYLTKNFQLNQVDMGSVEGQVVVEKGRGGQILAEIKKNGRPAEKVIITYGGGRIEGEMSGFHLDPIMKYASVPWPVESPAWGKFSLSRGELQATAEFRDTINEGQVNDRYRLNGQVEVNLHLKNKDLKIQTKDLQTPFGRLNVAGRVVIGQLLDLGITGQFSDVHGARQFTERLFRTEFDFPEIRGAGRAEIGIKGDYHRPRLNFEFSLSPAGFERFQVTTARGQVAVEGGEVEGKVYVLDKNFEGQIDLRTLEGQTETRLALERALVETVLDYLKVTFPVRGPVRGNFIYLTGKGQVDFQGDFASEEMLLLGSPIREVSGKIIWNDRGLSFPELRFNLNGGEVAGQLAIGYNPATYDFDLKATGVDLKPFSSDFAGRISLDLKGQGVFGQDRPAGKFSIDKFGVFFIKAQRAAGDYRLNFLDNNLNVELKGQLLPGDSNFELKMDIPFDRDFLSGEVKGRLTNLDLLLPWKGASGSVDYLLSFQGPIAAIDLSGAVELRGELIPIPGFAHALNNFSGLAFVKNGQVSIRSFQGFLGGGPVQGSGELSFGEKGLGEAEIRMSGQNMELSVFERTRLLADGQMRFLKKGVRSTLEGDFLLKEALWKKELYEKLSFSSQVYNAEGRGSWIDDLNLNFRLRASDNVWMENSLGRIRARLDLTISGTVGAPVITGEIEALSGTVYFQDRDFRVLRGRLSFFNPLVIDPYIDFQGETYVKDYHVIFSLSGLASSLKPEFSSSPPLPTEEILSLLALGESYQRRYSLDPTQMSTASMISYQLARKSESLFSLDRFRLDPFLMGSTSEITARLTVGKRLSKNFFIVYSTNLATQREEIVRLEWELSGGLSLVAIRNELGRVSLDVKLRRRF</sequence>